<evidence type="ECO:0000256" key="1">
    <source>
        <dbReference type="SAM" id="Phobius"/>
    </source>
</evidence>
<dbReference type="AlphaFoldDB" id="A0A1A8X0K3"/>
<name>A0A1A8X0K3_PLAMA</name>
<dbReference type="Proteomes" id="UP000078597">
    <property type="component" value="Unassembled WGS sequence"/>
</dbReference>
<keyword evidence="1" id="KW-1133">Transmembrane helix</keyword>
<gene>
    <name evidence="2" type="ORF">PMALA_061200</name>
</gene>
<proteinExistence type="predicted"/>
<keyword evidence="1" id="KW-0472">Membrane</keyword>
<reference evidence="3" key="1">
    <citation type="submission" date="2016-05" db="EMBL/GenBank/DDBJ databases">
        <authorList>
            <person name="Naeem Raeece"/>
        </authorList>
    </citation>
    <scope>NUCLEOTIDE SEQUENCE [LARGE SCALE GENOMIC DNA]</scope>
</reference>
<keyword evidence="1" id="KW-0812">Transmembrane</keyword>
<dbReference type="InterPro" id="IPR022139">
    <property type="entry name" value="Fam-L/Fam-M-like_plasmodium"/>
</dbReference>
<dbReference type="VEuPathDB" id="PlasmoDB:PmUG01_13058600"/>
<dbReference type="Pfam" id="PF12420">
    <property type="entry name" value="DUF3671"/>
    <property type="match status" value="2"/>
</dbReference>
<sequence length="315" mass="37185">MSIFNNPLEQKNKICKTSDIRNNRILARYKQEIGSNRVGLKRKIPNNKEYEKNKQSHACLSINVGGDDRANENKSSANYRRNTYYKKRLVDKLYYINKVRNSVNLDIENLRRSSIFNNPLEQKNKICKTSDIRNNRILARYKQEIGSNRVGLKRKIPNNKEYEKNKQSHACLSINVGGDDRANENKSSANYRRNTYYKKRLVDKLYYINKVRNSVNLDIENLRRSVYYKYILFIAFCVTLAILAVILSYYLRNEESLIQLFSGVIAVSVAEVTVFSAFNFLTFFTFIYMFWKVGKKYKIRNLKSKLNRTKYPIFI</sequence>
<accession>A0A1A8X0K3</accession>
<evidence type="ECO:0000313" key="2">
    <source>
        <dbReference type="EMBL" id="SBS97687.1"/>
    </source>
</evidence>
<feature type="transmembrane region" description="Helical" evidence="1">
    <location>
        <begin position="257"/>
        <end position="290"/>
    </location>
</feature>
<organism evidence="2 3">
    <name type="scientific">Plasmodium malariae</name>
    <dbReference type="NCBI Taxonomy" id="5858"/>
    <lineage>
        <taxon>Eukaryota</taxon>
        <taxon>Sar</taxon>
        <taxon>Alveolata</taxon>
        <taxon>Apicomplexa</taxon>
        <taxon>Aconoidasida</taxon>
        <taxon>Haemosporida</taxon>
        <taxon>Plasmodiidae</taxon>
        <taxon>Plasmodium</taxon>
        <taxon>Plasmodium (Plasmodium)</taxon>
    </lineage>
</organism>
<dbReference type="EMBL" id="FLQW01004847">
    <property type="protein sequence ID" value="SBS97687.1"/>
    <property type="molecule type" value="Genomic_DNA"/>
</dbReference>
<protein>
    <submittedName>
        <fullName evidence="2">Uncharacterized protein</fullName>
    </submittedName>
</protein>
<feature type="transmembrane region" description="Helical" evidence="1">
    <location>
        <begin position="230"/>
        <end position="251"/>
    </location>
</feature>
<evidence type="ECO:0000313" key="3">
    <source>
        <dbReference type="Proteomes" id="UP000078597"/>
    </source>
</evidence>